<gene>
    <name evidence="1" type="ORF">LEN_0322</name>
</gene>
<protein>
    <submittedName>
        <fullName evidence="1">Uncharacterized protein</fullName>
    </submittedName>
</protein>
<dbReference type="AlphaFoldDB" id="A0AAU9AEA8"/>
<name>A0AAU9AEA8_LYSEN</name>
<dbReference type="RefSeq" id="WP_096376383.1">
    <property type="nucleotide sequence ID" value="NZ_AP014940.1"/>
</dbReference>
<organism evidence="1 2">
    <name type="scientific">Lysobacter enzymogenes</name>
    <dbReference type="NCBI Taxonomy" id="69"/>
    <lineage>
        <taxon>Bacteria</taxon>
        <taxon>Pseudomonadati</taxon>
        <taxon>Pseudomonadota</taxon>
        <taxon>Gammaproteobacteria</taxon>
        <taxon>Lysobacterales</taxon>
        <taxon>Lysobacteraceae</taxon>
        <taxon>Lysobacter</taxon>
    </lineage>
</organism>
<reference evidence="1 2" key="1">
    <citation type="journal article" date="2017" name="DNA Res.">
        <title>Complete genome sequence and expression profile of the commercial lytic enzyme producer Lysobacter enzymogenes M497-1.</title>
        <authorList>
            <person name="Takami H."/>
            <person name="Toyoda A."/>
            <person name="Uchiyama I."/>
            <person name="Itoh T."/>
            <person name="Takaki Y."/>
            <person name="Arai W."/>
            <person name="Nishi S."/>
            <person name="Kawai M."/>
            <person name="Shinya K."/>
            <person name="Ikeda H."/>
        </authorList>
    </citation>
    <scope>NUCLEOTIDE SEQUENCE [LARGE SCALE GENOMIC DNA]</scope>
    <source>
        <strain evidence="1 2">M497-1</strain>
    </source>
</reference>
<evidence type="ECO:0000313" key="1">
    <source>
        <dbReference type="EMBL" id="BAV95809.1"/>
    </source>
</evidence>
<accession>A0AAU9AEA8</accession>
<evidence type="ECO:0000313" key="2">
    <source>
        <dbReference type="Proteomes" id="UP000218824"/>
    </source>
</evidence>
<dbReference type="KEGG" id="lem:LEN_0322"/>
<dbReference type="GeneID" id="83062242"/>
<dbReference type="EMBL" id="AP014940">
    <property type="protein sequence ID" value="BAV95809.1"/>
    <property type="molecule type" value="Genomic_DNA"/>
</dbReference>
<dbReference type="Proteomes" id="UP000218824">
    <property type="component" value="Chromosome"/>
</dbReference>
<proteinExistence type="predicted"/>
<sequence>MSNAAPFIEAAWADPAAPAGPTRRAILARLALGDVSMNGRVGAFAMSEPAIARRLEMLDAASREISGGVA</sequence>